<dbReference type="RefSeq" id="WP_014828909.1">
    <property type="nucleotide sequence ID" value="NC_018068.1"/>
</dbReference>
<sequence length="147" mass="16918">MSKKKPTLQEVIFNLPHQLKVKRLTSEQKWLWVVILILSFESPIPGKLYIDNNLAVSEEDLAWKSSIPIENLKSHLISLQKLNMLRKDNNAWVIMESAKQDECHNNSDIKTEANLNSSQSVNSDELEIAKEMGYTTEEWIALKNPKT</sequence>
<dbReference type="KEGG" id="dai:Desaci_4059"/>
<dbReference type="AlphaFoldDB" id="I4DAU9"/>
<organism evidence="1 2">
    <name type="scientific">Desulfosporosinus acidiphilus (strain DSM 22704 / JCM 16185 / SJ4)</name>
    <dbReference type="NCBI Taxonomy" id="646529"/>
    <lineage>
        <taxon>Bacteria</taxon>
        <taxon>Bacillati</taxon>
        <taxon>Bacillota</taxon>
        <taxon>Clostridia</taxon>
        <taxon>Eubacteriales</taxon>
        <taxon>Desulfitobacteriaceae</taxon>
        <taxon>Desulfosporosinus</taxon>
    </lineage>
</organism>
<evidence type="ECO:0000313" key="2">
    <source>
        <dbReference type="Proteomes" id="UP000002892"/>
    </source>
</evidence>
<dbReference type="EMBL" id="CP003639">
    <property type="protein sequence ID" value="AFM42923.1"/>
    <property type="molecule type" value="Genomic_DNA"/>
</dbReference>
<accession>I4DAU9</accession>
<dbReference type="HOGENOM" id="CLU_1765048_0_0_9"/>
<gene>
    <name evidence="1" type="ordered locus">Desaci_4059</name>
</gene>
<keyword evidence="2" id="KW-1185">Reference proteome</keyword>
<protein>
    <submittedName>
        <fullName evidence="1">N-terminal phage replisome organiser (Phage_rep_org_N)</fullName>
    </submittedName>
</protein>
<name>I4DAU9_DESAJ</name>
<dbReference type="Proteomes" id="UP000002892">
    <property type="component" value="Chromosome"/>
</dbReference>
<proteinExistence type="predicted"/>
<evidence type="ECO:0000313" key="1">
    <source>
        <dbReference type="EMBL" id="AFM42923.1"/>
    </source>
</evidence>
<reference evidence="1 2" key="1">
    <citation type="journal article" date="2012" name="J. Bacteriol.">
        <title>Complete genome sequences of Desulfosporosinus orientis DSM765T, Desulfosporosinus youngiae DSM17734T, Desulfosporosinus meridiei DSM13257T, and Desulfosporosinus acidiphilus DSM22704T.</title>
        <authorList>
            <person name="Pester M."/>
            <person name="Brambilla E."/>
            <person name="Alazard D."/>
            <person name="Rattei T."/>
            <person name="Weinmaier T."/>
            <person name="Han J."/>
            <person name="Lucas S."/>
            <person name="Lapidus A."/>
            <person name="Cheng J.F."/>
            <person name="Goodwin L."/>
            <person name="Pitluck S."/>
            <person name="Peters L."/>
            <person name="Ovchinnikova G."/>
            <person name="Teshima H."/>
            <person name="Detter J.C."/>
            <person name="Han C.S."/>
            <person name="Tapia R."/>
            <person name="Land M.L."/>
            <person name="Hauser L."/>
            <person name="Kyrpides N.C."/>
            <person name="Ivanova N.N."/>
            <person name="Pagani I."/>
            <person name="Huntmann M."/>
            <person name="Wei C.L."/>
            <person name="Davenport K.W."/>
            <person name="Daligault H."/>
            <person name="Chain P.S."/>
            <person name="Chen A."/>
            <person name="Mavromatis K."/>
            <person name="Markowitz V."/>
            <person name="Szeto E."/>
            <person name="Mikhailova N."/>
            <person name="Pati A."/>
            <person name="Wagner M."/>
            <person name="Woyke T."/>
            <person name="Ollivier B."/>
            <person name="Klenk H.P."/>
            <person name="Spring S."/>
            <person name="Loy A."/>
        </authorList>
    </citation>
    <scope>NUCLEOTIDE SEQUENCE [LARGE SCALE GENOMIC DNA]</scope>
    <source>
        <strain evidence="2">DSM 22704 / JCM 16185 / SJ4</strain>
    </source>
</reference>